<feature type="region of interest" description="Disordered" evidence="1">
    <location>
        <begin position="45"/>
        <end position="81"/>
    </location>
</feature>
<evidence type="ECO:0000313" key="2">
    <source>
        <dbReference type="EMBL" id="MDC9591749.1"/>
    </source>
</evidence>
<accession>A0ABT5LPL2</accession>
<keyword evidence="3" id="KW-1185">Reference proteome</keyword>
<feature type="non-terminal residue" evidence="2">
    <location>
        <position position="1"/>
    </location>
</feature>
<evidence type="ECO:0000313" key="3">
    <source>
        <dbReference type="Proteomes" id="UP001217178"/>
    </source>
</evidence>
<comment type="caution">
    <text evidence="2">The sequence shown here is derived from an EMBL/GenBank/DDBJ whole genome shotgun (WGS) entry which is preliminary data.</text>
</comment>
<organism evidence="2 3">
    <name type="scientific">Xenorhabdus yunnanensis</name>
    <dbReference type="NCBI Taxonomy" id="3025878"/>
    <lineage>
        <taxon>Bacteria</taxon>
        <taxon>Pseudomonadati</taxon>
        <taxon>Pseudomonadota</taxon>
        <taxon>Gammaproteobacteria</taxon>
        <taxon>Enterobacterales</taxon>
        <taxon>Morganellaceae</taxon>
        <taxon>Xenorhabdus</taxon>
    </lineage>
</organism>
<feature type="compositionally biased region" description="Basic and acidic residues" evidence="1">
    <location>
        <begin position="52"/>
        <end position="63"/>
    </location>
</feature>
<dbReference type="Proteomes" id="UP001217178">
    <property type="component" value="Unassembled WGS sequence"/>
</dbReference>
<proteinExistence type="predicted"/>
<reference evidence="2 3" key="1">
    <citation type="submission" date="2023-02" db="EMBL/GenBank/DDBJ databases">
        <title>Entomopathogenic bacteria.</title>
        <authorList>
            <person name="Machado R.A."/>
        </authorList>
    </citation>
    <scope>NUCLEOTIDE SEQUENCE [LARGE SCALE GENOMIC DNA]</scope>
    <source>
        <strain evidence="2 3">XENO-10</strain>
    </source>
</reference>
<name>A0ABT5LPL2_9GAMM</name>
<sequence length="195" mass="21109">FYIGQTGDDGINTGRNNVTTAAGEIIGLQSNYGCSTKGSYQPAGNYAARGESYTKRESDDKYQPRGNYQPAGSYQPKGNYQPAGNYAVRGECYTRGESDSRYLKSRGGTTLVYNGSGITDGQAASLSQDCRGRFMFFQDTDGHYTTLAIFPEDGATMGVTSGSSGYAHLRLENNGRTLRCVYQGNNAKVSKVWVL</sequence>
<dbReference type="EMBL" id="JAQRFI010000154">
    <property type="protein sequence ID" value="MDC9591749.1"/>
    <property type="molecule type" value="Genomic_DNA"/>
</dbReference>
<gene>
    <name evidence="2" type="ORF">PSI23_21330</name>
</gene>
<protein>
    <recommendedName>
        <fullName evidence="4">Phage tail protein</fullName>
    </recommendedName>
</protein>
<evidence type="ECO:0000256" key="1">
    <source>
        <dbReference type="SAM" id="MobiDB-lite"/>
    </source>
</evidence>
<evidence type="ECO:0008006" key="4">
    <source>
        <dbReference type="Google" id="ProtNLM"/>
    </source>
</evidence>